<dbReference type="OrthoDB" id="444255at2759"/>
<dbReference type="EMBL" id="KV454017">
    <property type="protein sequence ID" value="ODV93665.1"/>
    <property type="molecule type" value="Genomic_DNA"/>
</dbReference>
<evidence type="ECO:0000256" key="3">
    <source>
        <dbReference type="ARBA" id="ARBA00022989"/>
    </source>
</evidence>
<reference evidence="7" key="1">
    <citation type="submission" date="2016-05" db="EMBL/GenBank/DDBJ databases">
        <title>Comparative genomics of biotechnologically important yeasts.</title>
        <authorList>
            <consortium name="DOE Joint Genome Institute"/>
            <person name="Riley R."/>
            <person name="Haridas S."/>
            <person name="Wolfe K.H."/>
            <person name="Lopes M.R."/>
            <person name="Hittinger C.T."/>
            <person name="Goker M."/>
            <person name="Salamov A."/>
            <person name="Wisecaver J."/>
            <person name="Long T.M."/>
            <person name="Aerts A.L."/>
            <person name="Barry K."/>
            <person name="Choi C."/>
            <person name="Clum A."/>
            <person name="Coughlan A.Y."/>
            <person name="Deshpande S."/>
            <person name="Douglass A.P."/>
            <person name="Hanson S.J."/>
            <person name="Klenk H.-P."/>
            <person name="Labutti K."/>
            <person name="Lapidus A."/>
            <person name="Lindquist E."/>
            <person name="Lipzen A."/>
            <person name="Meier-Kolthoff J.P."/>
            <person name="Ohm R.A."/>
            <person name="Otillar R.P."/>
            <person name="Pangilinan J."/>
            <person name="Peng Y."/>
            <person name="Rokas A."/>
            <person name="Rosa C.A."/>
            <person name="Scheuner C."/>
            <person name="Sibirny A.A."/>
            <person name="Slot J.C."/>
            <person name="Stielow J.B."/>
            <person name="Sun H."/>
            <person name="Kurtzman C.P."/>
            <person name="Blackwell M."/>
            <person name="Grigoriev I.V."/>
            <person name="Jeffries T.W."/>
        </authorList>
    </citation>
    <scope>NUCLEOTIDE SEQUENCE [LARGE SCALE GENOMIC DNA]</scope>
    <source>
        <strain evidence="7">NRRL Y-2460</strain>
    </source>
</reference>
<dbReference type="InterPro" id="IPR009644">
    <property type="entry name" value="FKTN/MNN4/W02B3.4-1"/>
</dbReference>
<evidence type="ECO:0000313" key="7">
    <source>
        <dbReference type="Proteomes" id="UP000094236"/>
    </source>
</evidence>
<dbReference type="InterPro" id="IPR007074">
    <property type="entry name" value="LicD/FKTN/FKRP_NTP_transf"/>
</dbReference>
<evidence type="ECO:0000313" key="6">
    <source>
        <dbReference type="EMBL" id="ODV93665.1"/>
    </source>
</evidence>
<sequence>LASEHDPRLTAALWLFKVRKTIESGELNPIFLQIPFSWSNWVDLDSKLKKKYKWYNFFDKEGYTCKSFKNFYGISKILNQCIPLDPELFESDFPKFKISGPEDSPMPTEARIIYGASYLKYGATAPSRVMFLNVNKNQGSLIIPVLKDIKTGIPQLYQKIQLNKLLKEYIDYETKNQKKNWFQIVSNGISAAQEAHELINSYKKSSLNLEKEIDDFDRTMDTLKFVNNDKQESRQIQLTKDQFLWDTSKEINMIQDRIDKSHITNFLNLDLALITNMKNALSLNSQFPKYFHESPVRGNIIAGEHYDWRFFNGIDMPYYEHISVLHRLIRTWLRFSRSTGIETWIAHGTMLGWYWNGLTMPWDSDADVQMTMLSLYKLARNYNHTLIVDMTMENQKYNGIGFDSVGSESYFIDIGSSFFSRVKGNGNNAIDARFIDTKTGLYIDITALSFTDFLNNRKLDKVAREELLNVLDPEYSQKRKDKKINQQSYTQELDKLKSQKFVNKEIFNCRNDHFYSIEELSPLIPTLYEGVRGYVPNNYKKILEREYPNGLKREYFHSHNFKSGLGIWVEDRVCPKTDKTGSKCMDKNALIEYHRTNRYTSSHKKEMDLLKNGNFIAYKRDEELPPLRTDPWYLKHANKAIRYLSE</sequence>
<protein>
    <recommendedName>
        <fullName evidence="5">LicD/FKTN/FKRP nucleotidyltransferase domain-containing protein</fullName>
    </recommendedName>
</protein>
<dbReference type="PANTHER" id="PTHR15407">
    <property type="entry name" value="FUKUTIN-RELATED"/>
    <property type="match status" value="1"/>
</dbReference>
<accession>A0A1E4TPH6</accession>
<name>A0A1E4TPH6_PACTA</name>
<dbReference type="STRING" id="669874.A0A1E4TPH6"/>
<keyword evidence="7" id="KW-1185">Reference proteome</keyword>
<organism evidence="6 7">
    <name type="scientific">Pachysolen tannophilus NRRL Y-2460</name>
    <dbReference type="NCBI Taxonomy" id="669874"/>
    <lineage>
        <taxon>Eukaryota</taxon>
        <taxon>Fungi</taxon>
        <taxon>Dikarya</taxon>
        <taxon>Ascomycota</taxon>
        <taxon>Saccharomycotina</taxon>
        <taxon>Pichiomycetes</taxon>
        <taxon>Pachysolenaceae</taxon>
        <taxon>Pachysolen</taxon>
    </lineage>
</organism>
<dbReference type="PANTHER" id="PTHR15407:SF28">
    <property type="entry name" value="RIBITOL-5-PHOSPHATE TRANSFERASE FKTN"/>
    <property type="match status" value="1"/>
</dbReference>
<keyword evidence="3" id="KW-1133">Transmembrane helix</keyword>
<gene>
    <name evidence="6" type="ORF">PACTADRAFT_45875</name>
</gene>
<evidence type="ECO:0000256" key="1">
    <source>
        <dbReference type="ARBA" id="ARBA00004167"/>
    </source>
</evidence>
<evidence type="ECO:0000259" key="5">
    <source>
        <dbReference type="Pfam" id="PF04991"/>
    </source>
</evidence>
<keyword evidence="4" id="KW-0472">Membrane</keyword>
<proteinExistence type="predicted"/>
<evidence type="ECO:0000256" key="4">
    <source>
        <dbReference type="ARBA" id="ARBA00023136"/>
    </source>
</evidence>
<keyword evidence="2" id="KW-0812">Transmembrane</keyword>
<evidence type="ECO:0000256" key="2">
    <source>
        <dbReference type="ARBA" id="ARBA00022692"/>
    </source>
</evidence>
<dbReference type="Pfam" id="PF04991">
    <property type="entry name" value="LicD"/>
    <property type="match status" value="1"/>
</dbReference>
<dbReference type="GO" id="GO:0009100">
    <property type="term" value="P:glycoprotein metabolic process"/>
    <property type="evidence" value="ECO:0007669"/>
    <property type="project" value="UniProtKB-ARBA"/>
</dbReference>
<dbReference type="GO" id="GO:0016020">
    <property type="term" value="C:membrane"/>
    <property type="evidence" value="ECO:0007669"/>
    <property type="project" value="UniProtKB-SubCell"/>
</dbReference>
<dbReference type="AlphaFoldDB" id="A0A1E4TPH6"/>
<feature type="domain" description="LicD/FKTN/FKRP nucleotidyltransferase" evidence="5">
    <location>
        <begin position="337"/>
        <end position="547"/>
    </location>
</feature>
<feature type="non-terminal residue" evidence="6">
    <location>
        <position position="1"/>
    </location>
</feature>
<comment type="subcellular location">
    <subcellularLocation>
        <location evidence="1">Membrane</location>
        <topology evidence="1">Single-pass membrane protein</topology>
    </subcellularLocation>
</comment>
<dbReference type="Proteomes" id="UP000094236">
    <property type="component" value="Unassembled WGS sequence"/>
</dbReference>